<dbReference type="Gene3D" id="1.10.1200.10">
    <property type="entry name" value="ACP-like"/>
    <property type="match status" value="1"/>
</dbReference>
<keyword evidence="2" id="KW-0597">Phosphoprotein</keyword>
<dbReference type="Pfam" id="PF00550">
    <property type="entry name" value="PP-binding"/>
    <property type="match status" value="1"/>
</dbReference>
<dbReference type="InterPro" id="IPR009081">
    <property type="entry name" value="PP-bd_ACP"/>
</dbReference>
<dbReference type="Proteomes" id="UP001597083">
    <property type="component" value="Unassembled WGS sequence"/>
</dbReference>
<feature type="domain" description="Carrier" evidence="3">
    <location>
        <begin position="3"/>
        <end position="81"/>
    </location>
</feature>
<proteinExistence type="predicted"/>
<evidence type="ECO:0000313" key="4">
    <source>
        <dbReference type="EMBL" id="MFD0854539.1"/>
    </source>
</evidence>
<dbReference type="PROSITE" id="PS50075">
    <property type="entry name" value="CARRIER"/>
    <property type="match status" value="1"/>
</dbReference>
<dbReference type="InterPro" id="IPR006162">
    <property type="entry name" value="Ppantetheine_attach_site"/>
</dbReference>
<sequence>MSELTLEDLRRLMRASAGDDETVDLEGDILDRPFEELNYDSLALLELSVQLFQEYGIEVEDDALTDLKTPGAVLDHINALKSAAA</sequence>
<evidence type="ECO:0000259" key="3">
    <source>
        <dbReference type="PROSITE" id="PS50075"/>
    </source>
</evidence>
<comment type="caution">
    <text evidence="4">The sequence shown here is derived from an EMBL/GenBank/DDBJ whole genome shotgun (WGS) entry which is preliminary data.</text>
</comment>
<gene>
    <name evidence="4" type="ORF">ACFQ07_20045</name>
</gene>
<keyword evidence="5" id="KW-1185">Reference proteome</keyword>
<dbReference type="PROSITE" id="PS00012">
    <property type="entry name" value="PHOSPHOPANTETHEINE"/>
    <property type="match status" value="1"/>
</dbReference>
<evidence type="ECO:0000256" key="2">
    <source>
        <dbReference type="ARBA" id="ARBA00022553"/>
    </source>
</evidence>
<reference evidence="5" key="1">
    <citation type="journal article" date="2019" name="Int. J. Syst. Evol. Microbiol.">
        <title>The Global Catalogue of Microorganisms (GCM) 10K type strain sequencing project: providing services to taxonomists for standard genome sequencing and annotation.</title>
        <authorList>
            <consortium name="The Broad Institute Genomics Platform"/>
            <consortium name="The Broad Institute Genome Sequencing Center for Infectious Disease"/>
            <person name="Wu L."/>
            <person name="Ma J."/>
        </authorList>
    </citation>
    <scope>NUCLEOTIDE SEQUENCE [LARGE SCALE GENOMIC DNA]</scope>
    <source>
        <strain evidence="5">JCM 31696</strain>
    </source>
</reference>
<keyword evidence="1" id="KW-0596">Phosphopantetheine</keyword>
<protein>
    <submittedName>
        <fullName evidence="4">Acyl carrier protein</fullName>
    </submittedName>
</protein>
<name>A0ABW3CLQ8_9ACTN</name>
<dbReference type="SUPFAM" id="SSF47336">
    <property type="entry name" value="ACP-like"/>
    <property type="match status" value="1"/>
</dbReference>
<accession>A0ABW3CLQ8</accession>
<evidence type="ECO:0000256" key="1">
    <source>
        <dbReference type="ARBA" id="ARBA00022450"/>
    </source>
</evidence>
<evidence type="ECO:0000313" key="5">
    <source>
        <dbReference type="Proteomes" id="UP001597083"/>
    </source>
</evidence>
<dbReference type="InterPro" id="IPR036736">
    <property type="entry name" value="ACP-like_sf"/>
</dbReference>
<dbReference type="EMBL" id="JBHTIR010003012">
    <property type="protein sequence ID" value="MFD0854539.1"/>
    <property type="molecule type" value="Genomic_DNA"/>
</dbReference>
<organism evidence="4 5">
    <name type="scientific">Actinomadura adrarensis</name>
    <dbReference type="NCBI Taxonomy" id="1819600"/>
    <lineage>
        <taxon>Bacteria</taxon>
        <taxon>Bacillati</taxon>
        <taxon>Actinomycetota</taxon>
        <taxon>Actinomycetes</taxon>
        <taxon>Streptosporangiales</taxon>
        <taxon>Thermomonosporaceae</taxon>
        <taxon>Actinomadura</taxon>
    </lineage>
</organism>